<keyword evidence="9 16" id="KW-0812">Transmembrane</keyword>
<evidence type="ECO:0000313" key="17">
    <source>
        <dbReference type="EnsemblMetazoa" id="SMAR013361-PA"/>
    </source>
</evidence>
<dbReference type="PhylomeDB" id="T1JHN0"/>
<keyword evidence="12" id="KW-0443">Lipid metabolism</keyword>
<dbReference type="OMA" id="IVWIIDC"/>
<evidence type="ECO:0000313" key="18">
    <source>
        <dbReference type="Proteomes" id="UP000014500"/>
    </source>
</evidence>
<comment type="catalytic activity">
    <reaction evidence="14">
        <text>UDP-alpha-D-xylose + an N-acylsphing-4-enine = a beta-D-xylosyl-(1&lt;-&gt;1')-N-acylsphing-4-enine + UDP + H(+)</text>
        <dbReference type="Rhea" id="RHEA:70243"/>
        <dbReference type="ChEBI" id="CHEBI:15378"/>
        <dbReference type="ChEBI" id="CHEBI:52639"/>
        <dbReference type="ChEBI" id="CHEBI:57632"/>
        <dbReference type="ChEBI" id="CHEBI:58223"/>
        <dbReference type="ChEBI" id="CHEBI:189068"/>
    </reaction>
    <physiologicalReaction direction="left-to-right" evidence="14">
        <dbReference type="Rhea" id="RHEA:70244"/>
    </physiologicalReaction>
</comment>
<evidence type="ECO:0000256" key="16">
    <source>
        <dbReference type="SAM" id="Phobius"/>
    </source>
</evidence>
<reference evidence="17" key="2">
    <citation type="submission" date="2015-02" db="UniProtKB">
        <authorList>
            <consortium name="EnsemblMetazoa"/>
        </authorList>
    </citation>
    <scope>IDENTIFICATION</scope>
</reference>
<keyword evidence="7" id="KW-0328">Glycosyltransferase</keyword>
<dbReference type="GO" id="GO:0006679">
    <property type="term" value="P:glucosylceramide biosynthetic process"/>
    <property type="evidence" value="ECO:0007669"/>
    <property type="project" value="TreeGrafter"/>
</dbReference>
<dbReference type="STRING" id="126957.T1JHN0"/>
<dbReference type="EnsemblMetazoa" id="SMAR013361-RA">
    <property type="protein sequence ID" value="SMAR013361-PA"/>
    <property type="gene ID" value="SMAR013361"/>
</dbReference>
<evidence type="ECO:0000256" key="1">
    <source>
        <dbReference type="ARBA" id="ARBA00004653"/>
    </source>
</evidence>
<dbReference type="CDD" id="cd02520">
    <property type="entry name" value="Glucosylceramide_synthase"/>
    <property type="match status" value="1"/>
</dbReference>
<dbReference type="EMBL" id="JH431789">
    <property type="status" value="NOT_ANNOTATED_CDS"/>
    <property type="molecule type" value="Genomic_DNA"/>
</dbReference>
<organism evidence="17 18">
    <name type="scientific">Strigamia maritima</name>
    <name type="common">European centipede</name>
    <name type="synonym">Geophilus maritimus</name>
    <dbReference type="NCBI Taxonomy" id="126957"/>
    <lineage>
        <taxon>Eukaryota</taxon>
        <taxon>Metazoa</taxon>
        <taxon>Ecdysozoa</taxon>
        <taxon>Arthropoda</taxon>
        <taxon>Myriapoda</taxon>
        <taxon>Chilopoda</taxon>
        <taxon>Pleurostigmophora</taxon>
        <taxon>Geophilomorpha</taxon>
        <taxon>Linotaeniidae</taxon>
        <taxon>Strigamia</taxon>
    </lineage>
</organism>
<dbReference type="InterPro" id="IPR029044">
    <property type="entry name" value="Nucleotide-diphossugar_trans"/>
</dbReference>
<keyword evidence="10 16" id="KW-1133">Transmembrane helix</keyword>
<dbReference type="AlphaFoldDB" id="T1JHN0"/>
<dbReference type="Proteomes" id="UP000014500">
    <property type="component" value="Unassembled WGS sequence"/>
</dbReference>
<comment type="pathway">
    <text evidence="2">Lipid metabolism; sphingolipid metabolism.</text>
</comment>
<evidence type="ECO:0000256" key="10">
    <source>
        <dbReference type="ARBA" id="ARBA00022989"/>
    </source>
</evidence>
<evidence type="ECO:0000256" key="12">
    <source>
        <dbReference type="ARBA" id="ARBA00023098"/>
    </source>
</evidence>
<dbReference type="eggNOG" id="KOG2547">
    <property type="taxonomic scope" value="Eukaryota"/>
</dbReference>
<dbReference type="PANTHER" id="PTHR12726">
    <property type="entry name" value="CERAMIDE GLUCOSYLTRANSFERASE"/>
    <property type="match status" value="1"/>
</dbReference>
<evidence type="ECO:0000256" key="8">
    <source>
        <dbReference type="ARBA" id="ARBA00022679"/>
    </source>
</evidence>
<dbReference type="PANTHER" id="PTHR12726:SF0">
    <property type="entry name" value="CERAMIDE GLUCOSYLTRANSFERASE"/>
    <property type="match status" value="1"/>
</dbReference>
<reference evidence="18" key="1">
    <citation type="submission" date="2011-05" db="EMBL/GenBank/DDBJ databases">
        <authorList>
            <person name="Richards S.R."/>
            <person name="Qu J."/>
            <person name="Jiang H."/>
            <person name="Jhangiani S.N."/>
            <person name="Agravi P."/>
            <person name="Goodspeed R."/>
            <person name="Gross S."/>
            <person name="Mandapat C."/>
            <person name="Jackson L."/>
            <person name="Mathew T."/>
            <person name="Pu L."/>
            <person name="Thornton R."/>
            <person name="Saada N."/>
            <person name="Wilczek-Boney K.B."/>
            <person name="Lee S."/>
            <person name="Kovar C."/>
            <person name="Wu Y."/>
            <person name="Scherer S.E."/>
            <person name="Worley K.C."/>
            <person name="Muzny D.M."/>
            <person name="Gibbs R."/>
        </authorList>
    </citation>
    <scope>NUCLEOTIDE SEQUENCE</scope>
    <source>
        <strain evidence="18">Brora</strain>
    </source>
</reference>
<proteinExistence type="inferred from homology"/>
<dbReference type="UniPathway" id="UPA00222"/>
<dbReference type="SUPFAM" id="SSF53448">
    <property type="entry name" value="Nucleotide-diphospho-sugar transferases"/>
    <property type="match status" value="1"/>
</dbReference>
<evidence type="ECO:0000256" key="15">
    <source>
        <dbReference type="ARBA" id="ARBA00048104"/>
    </source>
</evidence>
<evidence type="ECO:0000256" key="4">
    <source>
        <dbReference type="ARBA" id="ARBA00006739"/>
    </source>
</evidence>
<dbReference type="FunFam" id="3.90.550.10:FF:000041">
    <property type="entry name" value="UDP-glucose ceramide glucosyltransferase"/>
    <property type="match status" value="1"/>
</dbReference>
<evidence type="ECO:0000256" key="2">
    <source>
        <dbReference type="ARBA" id="ARBA00004760"/>
    </source>
</evidence>
<comment type="catalytic activity">
    <reaction evidence="15">
        <text>N-(9Z-octadecenoyl)-sphing-4-enine + UDP-alpha-D-xylose = beta-D-xylosyl-(1&lt;-&gt;1')-N-(9Z-octadecenoyl)-sphing-4-enine + UDP + H(+)</text>
        <dbReference type="Rhea" id="RHEA:70247"/>
        <dbReference type="ChEBI" id="CHEBI:15378"/>
        <dbReference type="ChEBI" id="CHEBI:57632"/>
        <dbReference type="ChEBI" id="CHEBI:58223"/>
        <dbReference type="ChEBI" id="CHEBI:77996"/>
        <dbReference type="ChEBI" id="CHEBI:189081"/>
    </reaction>
    <physiologicalReaction direction="left-to-right" evidence="15">
        <dbReference type="Rhea" id="RHEA:70248"/>
    </physiologicalReaction>
</comment>
<dbReference type="GO" id="GO:0000139">
    <property type="term" value="C:Golgi membrane"/>
    <property type="evidence" value="ECO:0007669"/>
    <property type="project" value="UniProtKB-SubCell"/>
</dbReference>
<comment type="subcellular location">
    <subcellularLocation>
        <location evidence="1">Golgi apparatus membrane</location>
        <topology evidence="1">Multi-pass membrane protein</topology>
    </subcellularLocation>
</comment>
<dbReference type="EC" id="2.4.1.80" evidence="5"/>
<dbReference type="InterPro" id="IPR025993">
    <property type="entry name" value="Ceramide_glucosylTrfase"/>
</dbReference>
<dbReference type="GO" id="GO:0008120">
    <property type="term" value="F:ceramide glucosyltransferase activity"/>
    <property type="evidence" value="ECO:0007669"/>
    <property type="project" value="UniProtKB-EC"/>
</dbReference>
<evidence type="ECO:0000256" key="14">
    <source>
        <dbReference type="ARBA" id="ARBA00047869"/>
    </source>
</evidence>
<evidence type="ECO:0000256" key="5">
    <source>
        <dbReference type="ARBA" id="ARBA00012699"/>
    </source>
</evidence>
<evidence type="ECO:0000256" key="3">
    <source>
        <dbReference type="ARBA" id="ARBA00004991"/>
    </source>
</evidence>
<keyword evidence="11" id="KW-0333">Golgi apparatus</keyword>
<comment type="pathway">
    <text evidence="3">Sphingolipid metabolism.</text>
</comment>
<evidence type="ECO:0000256" key="9">
    <source>
        <dbReference type="ARBA" id="ARBA00022692"/>
    </source>
</evidence>
<dbReference type="Gene3D" id="3.90.550.10">
    <property type="entry name" value="Spore Coat Polysaccharide Biosynthesis Protein SpsA, Chain A"/>
    <property type="match status" value="1"/>
</dbReference>
<evidence type="ECO:0000256" key="11">
    <source>
        <dbReference type="ARBA" id="ARBA00023034"/>
    </source>
</evidence>
<dbReference type="Pfam" id="PF13506">
    <property type="entry name" value="Glyco_transf_21"/>
    <property type="match status" value="1"/>
</dbReference>
<keyword evidence="6" id="KW-0444">Lipid biosynthesis</keyword>
<evidence type="ECO:0000256" key="13">
    <source>
        <dbReference type="ARBA" id="ARBA00023136"/>
    </source>
</evidence>
<accession>T1JHN0</accession>
<name>T1JHN0_STRMM</name>
<protein>
    <recommendedName>
        <fullName evidence="5">ceramide glucosyltransferase</fullName>
        <ecNumber evidence="5">2.4.1.80</ecNumber>
    </recommendedName>
</protein>
<evidence type="ECO:0000256" key="7">
    <source>
        <dbReference type="ARBA" id="ARBA00022676"/>
    </source>
</evidence>
<keyword evidence="13 16" id="KW-0472">Membrane</keyword>
<sequence>NNLEIVTELKLISYFCRFRKWKFHRKTPHQPRETPYPGVSILKPLVGVDPNLPSNLETFFTMNYPQYEILFCIHDESDPSRMLVEKLIEKYPHVDTRVFIGGKNVGINPKINNMQPGYDAAKYDLILVSDSGLRMKEDTLLDMVNHMSEKVGLVHQMPFTSDRKGFPAVLEKVYFGTSHARLYLSAEFIGILCATGMSALMRKSILDEVGGIKKFGCYLAEDYFFSKCILDKGWKICISSQPAFQNSGFCDVFGFQMRITRWAKLRIAMLPTTMFFEPISECVLLGALSSWAVNFLFQLDPIAWYLVHILVWFLLDWILLSIVQNGSPPFSKFEFVVAWIFREACAPYLFLKAIFDPTIRWRVGVYRLRWGGFVEVMNNKLHV</sequence>
<feature type="transmembrane region" description="Helical" evidence="16">
    <location>
        <begin position="302"/>
        <end position="323"/>
    </location>
</feature>
<evidence type="ECO:0000256" key="6">
    <source>
        <dbReference type="ARBA" id="ARBA00022516"/>
    </source>
</evidence>
<keyword evidence="18" id="KW-1185">Reference proteome</keyword>
<dbReference type="HOGENOM" id="CLU_030898_0_0_1"/>
<keyword evidence="8" id="KW-0808">Transferase</keyword>
<comment type="similarity">
    <text evidence="4">Belongs to the glycosyltransferase 2 family.</text>
</comment>